<evidence type="ECO:0000259" key="3">
    <source>
        <dbReference type="Pfam" id="PF13828"/>
    </source>
</evidence>
<gene>
    <name evidence="5" type="ORF">QRT03_26765</name>
</gene>
<dbReference type="InterPro" id="IPR025637">
    <property type="entry name" value="DUF4333"/>
</dbReference>
<evidence type="ECO:0000313" key="6">
    <source>
        <dbReference type="Proteomes" id="UP001231924"/>
    </source>
</evidence>
<comment type="caution">
    <text evidence="5">The sequence shown here is derived from an EMBL/GenBank/DDBJ whole genome shotgun (WGS) entry which is preliminary data.</text>
</comment>
<feature type="domain" description="DUF4190" evidence="3">
    <location>
        <begin position="58"/>
        <end position="112"/>
    </location>
</feature>
<keyword evidence="2" id="KW-0472">Membrane</keyword>
<feature type="domain" description="DUF4333" evidence="4">
    <location>
        <begin position="171"/>
        <end position="220"/>
    </location>
</feature>
<evidence type="ECO:0000256" key="1">
    <source>
        <dbReference type="SAM" id="MobiDB-lite"/>
    </source>
</evidence>
<protein>
    <submittedName>
        <fullName evidence="5">DUF4190 domain-containing protein</fullName>
    </submittedName>
</protein>
<reference evidence="5 6" key="1">
    <citation type="submission" date="2023-06" db="EMBL/GenBank/DDBJ databases">
        <title>Actinomycetospora Odt1-22.</title>
        <authorList>
            <person name="Supong K."/>
        </authorList>
    </citation>
    <scope>NUCLEOTIDE SEQUENCE [LARGE SCALE GENOMIC DNA]</scope>
    <source>
        <strain evidence="5 6">Odt1-22</strain>
    </source>
</reference>
<dbReference type="Pfam" id="PF13828">
    <property type="entry name" value="DUF4190"/>
    <property type="match status" value="1"/>
</dbReference>
<keyword evidence="2" id="KW-1133">Transmembrane helix</keyword>
<dbReference type="EMBL" id="JASVWF010000007">
    <property type="protein sequence ID" value="MDL5159598.1"/>
    <property type="molecule type" value="Genomic_DNA"/>
</dbReference>
<dbReference type="RefSeq" id="WP_286056194.1">
    <property type="nucleotide sequence ID" value="NZ_JASVWF010000007.1"/>
</dbReference>
<proteinExistence type="predicted"/>
<accession>A0ABT7MJR3</accession>
<evidence type="ECO:0000313" key="5">
    <source>
        <dbReference type="EMBL" id="MDL5159598.1"/>
    </source>
</evidence>
<dbReference type="InterPro" id="IPR025241">
    <property type="entry name" value="DUF4190"/>
</dbReference>
<evidence type="ECO:0000259" key="4">
    <source>
        <dbReference type="Pfam" id="PF14230"/>
    </source>
</evidence>
<sequence>MSQQVPPYPYSQQPGGYGPPTAPPGQPPVGYGYGAPVPPGPHGQPPVVPPPQPTGTNVMAILAIVFAFLFSPLGIVFGIIGRRQTRRTGQSGRGLATTGLVLSIVFLVFGIAAVVWTTILAAQFVRGVESIPSTSPDAPGVSAPVVSGPAGAGTVTIADGDYGPELPADALATEVGNQTGATDVICPGYLPAQVDASSTCDGTVDGQNARLRATVTAVAGSEASILISRES</sequence>
<name>A0ABT7MJR3_9PSEU</name>
<feature type="region of interest" description="Disordered" evidence="1">
    <location>
        <begin position="1"/>
        <end position="51"/>
    </location>
</feature>
<feature type="transmembrane region" description="Helical" evidence="2">
    <location>
        <begin position="100"/>
        <end position="125"/>
    </location>
</feature>
<dbReference type="Proteomes" id="UP001231924">
    <property type="component" value="Unassembled WGS sequence"/>
</dbReference>
<keyword evidence="6" id="KW-1185">Reference proteome</keyword>
<feature type="compositionally biased region" description="Low complexity" evidence="1">
    <location>
        <begin position="1"/>
        <end position="14"/>
    </location>
</feature>
<organism evidence="5 6">
    <name type="scientific">Actinomycetospora termitidis</name>
    <dbReference type="NCBI Taxonomy" id="3053470"/>
    <lineage>
        <taxon>Bacteria</taxon>
        <taxon>Bacillati</taxon>
        <taxon>Actinomycetota</taxon>
        <taxon>Actinomycetes</taxon>
        <taxon>Pseudonocardiales</taxon>
        <taxon>Pseudonocardiaceae</taxon>
        <taxon>Actinomycetospora</taxon>
    </lineage>
</organism>
<keyword evidence="2" id="KW-0812">Transmembrane</keyword>
<feature type="transmembrane region" description="Helical" evidence="2">
    <location>
        <begin position="58"/>
        <end position="80"/>
    </location>
</feature>
<dbReference type="Pfam" id="PF14230">
    <property type="entry name" value="DUF4333"/>
    <property type="match status" value="1"/>
</dbReference>
<evidence type="ECO:0000256" key="2">
    <source>
        <dbReference type="SAM" id="Phobius"/>
    </source>
</evidence>
<feature type="compositionally biased region" description="Pro residues" evidence="1">
    <location>
        <begin position="36"/>
        <end position="51"/>
    </location>
</feature>